<feature type="chain" id="PRO_5026931150" description="Porin domain-containing protein" evidence="1">
    <location>
        <begin position="26"/>
        <end position="464"/>
    </location>
</feature>
<proteinExistence type="predicted"/>
<evidence type="ECO:0008006" key="4">
    <source>
        <dbReference type="Google" id="ProtNLM"/>
    </source>
</evidence>
<evidence type="ECO:0000256" key="1">
    <source>
        <dbReference type="SAM" id="SignalP"/>
    </source>
</evidence>
<gene>
    <name evidence="2" type="ORF">LMG28688_03028</name>
</gene>
<dbReference type="EMBL" id="CADIKL010000013">
    <property type="protein sequence ID" value="CAB3790046.1"/>
    <property type="molecule type" value="Genomic_DNA"/>
</dbReference>
<sequence length="464" mass="50198">MGKNRVALTCFAALGAQWSATPAHALDCASARGYVGLEGVDTFTRDSLWGDDAFRRNFAFDGYASGTVSCQLSEQISAKATAGAQYAAGTEDPGTLDGKKDSGLAILNEGYVTWKPSDQIFLDVGKIERNNGNLFSQNPLDVVRNTSGNLRSTLVNNGDTNRYGFYREGSVGAGVTAYNDYGTVDLAYLPKLATNNDQAQSAEKWSSLERTNSNNRFYAAYTSSGLSNFNPTVAAVVGDYNVLALGTSGYLTDNLMLGAQASVSKGQRWRHLNMDKAAAIRSYENVGDPFSIDRTGARTDIAVGLRYTDSERTEYGIEYYGQSQGYSRNEWKSYFDTVTFINGGYAKGLPPPVANSLASGYDQYSSLFGSETDNANRGGNLLGKHYATVFVSSKKQAIRKLDWTASATTNLVDGSAYVNARVSTYANNHVELYTGVSMSFGSSRSEFGQFGRRGYVYAGTRIIV</sequence>
<dbReference type="RefSeq" id="WP_129563008.1">
    <property type="nucleotide sequence ID" value="NZ_CADIKL010000013.1"/>
</dbReference>
<evidence type="ECO:0000313" key="3">
    <source>
        <dbReference type="Proteomes" id="UP000494119"/>
    </source>
</evidence>
<organism evidence="2 3">
    <name type="scientific">Paraburkholderia caffeinitolerans</name>
    <dbReference type="NCBI Taxonomy" id="1723730"/>
    <lineage>
        <taxon>Bacteria</taxon>
        <taxon>Pseudomonadati</taxon>
        <taxon>Pseudomonadota</taxon>
        <taxon>Betaproteobacteria</taxon>
        <taxon>Burkholderiales</taxon>
        <taxon>Burkholderiaceae</taxon>
        <taxon>Paraburkholderia</taxon>
    </lineage>
</organism>
<keyword evidence="3" id="KW-1185">Reference proteome</keyword>
<evidence type="ECO:0000313" key="2">
    <source>
        <dbReference type="EMBL" id="CAB3790046.1"/>
    </source>
</evidence>
<reference evidence="2 3" key="1">
    <citation type="submission" date="2020-04" db="EMBL/GenBank/DDBJ databases">
        <authorList>
            <person name="De Canck E."/>
        </authorList>
    </citation>
    <scope>NUCLEOTIDE SEQUENCE [LARGE SCALE GENOMIC DNA]</scope>
    <source>
        <strain evidence="2 3">LMG 28688</strain>
    </source>
</reference>
<dbReference type="AlphaFoldDB" id="A0A6J5G2C6"/>
<keyword evidence="1" id="KW-0732">Signal</keyword>
<dbReference type="Proteomes" id="UP000494119">
    <property type="component" value="Unassembled WGS sequence"/>
</dbReference>
<feature type="signal peptide" evidence="1">
    <location>
        <begin position="1"/>
        <end position="25"/>
    </location>
</feature>
<protein>
    <recommendedName>
        <fullName evidence="4">Porin domain-containing protein</fullName>
    </recommendedName>
</protein>
<accession>A0A6J5G2C6</accession>
<name>A0A6J5G2C6_9BURK</name>